<dbReference type="AlphaFoldDB" id="A0A7V2WVK9"/>
<protein>
    <recommendedName>
        <fullName evidence="3">Lipoprotein</fullName>
    </recommendedName>
</protein>
<feature type="chain" id="PRO_5031029151" description="Lipoprotein" evidence="1">
    <location>
        <begin position="22"/>
        <end position="87"/>
    </location>
</feature>
<evidence type="ECO:0000256" key="1">
    <source>
        <dbReference type="SAM" id="SignalP"/>
    </source>
</evidence>
<feature type="signal peptide" evidence="1">
    <location>
        <begin position="1"/>
        <end position="21"/>
    </location>
</feature>
<sequence length="87" mass="10193">MKWINSYMIYFALLLTVSSCASEKIKQADDYIGNNNSNVWYCYIGLTGRDRSLALISKYQMENKLDNFCLNELKFTLNYLKKTKLTI</sequence>
<evidence type="ECO:0000313" key="2">
    <source>
        <dbReference type="EMBL" id="HFC92797.1"/>
    </source>
</evidence>
<dbReference type="PROSITE" id="PS51257">
    <property type="entry name" value="PROKAR_LIPOPROTEIN"/>
    <property type="match status" value="1"/>
</dbReference>
<dbReference type="EMBL" id="DRMS01000310">
    <property type="protein sequence ID" value="HFC92797.1"/>
    <property type="molecule type" value="Genomic_DNA"/>
</dbReference>
<accession>A0A7V2WVK9</accession>
<feature type="non-terminal residue" evidence="2">
    <location>
        <position position="87"/>
    </location>
</feature>
<comment type="caution">
    <text evidence="2">The sequence shown here is derived from an EMBL/GenBank/DDBJ whole genome shotgun (WGS) entry which is preliminary data.</text>
</comment>
<name>A0A7V2WVK9_LEUMU</name>
<evidence type="ECO:0008006" key="3">
    <source>
        <dbReference type="Google" id="ProtNLM"/>
    </source>
</evidence>
<keyword evidence="1" id="KW-0732">Signal</keyword>
<reference evidence="2" key="1">
    <citation type="journal article" date="2020" name="mSystems">
        <title>Genome- and Community-Level Interaction Insights into Carbon Utilization and Element Cycling Functions of Hydrothermarchaeota in Hydrothermal Sediment.</title>
        <authorList>
            <person name="Zhou Z."/>
            <person name="Liu Y."/>
            <person name="Xu W."/>
            <person name="Pan J."/>
            <person name="Luo Z.H."/>
            <person name="Li M."/>
        </authorList>
    </citation>
    <scope>NUCLEOTIDE SEQUENCE [LARGE SCALE GENOMIC DNA]</scope>
    <source>
        <strain evidence="2">HyVt-493</strain>
    </source>
</reference>
<organism evidence="2">
    <name type="scientific">Leucothrix mucor</name>
    <dbReference type="NCBI Taxonomy" id="45248"/>
    <lineage>
        <taxon>Bacteria</taxon>
        <taxon>Pseudomonadati</taxon>
        <taxon>Pseudomonadota</taxon>
        <taxon>Gammaproteobacteria</taxon>
        <taxon>Thiotrichales</taxon>
        <taxon>Thiotrichaceae</taxon>
        <taxon>Leucothrix</taxon>
    </lineage>
</organism>
<dbReference type="Proteomes" id="UP000885750">
    <property type="component" value="Unassembled WGS sequence"/>
</dbReference>
<gene>
    <name evidence="2" type="ORF">ENJ51_08300</name>
</gene>
<proteinExistence type="predicted"/>